<dbReference type="AlphaFoldDB" id="F9W8J5"/>
<reference evidence="2 3" key="2">
    <citation type="journal article" date="2012" name="Proc. Natl. Acad. Sci. U.S.A.">
        <title>Antigenic diversity is generated by distinct evolutionary mechanisms in African trypanosome species.</title>
        <authorList>
            <person name="Jackson A.P."/>
            <person name="Berry A."/>
            <person name="Aslett M."/>
            <person name="Allison H.C."/>
            <person name="Burton P."/>
            <person name="Vavrova-Anderson J."/>
            <person name="Brown R."/>
            <person name="Browne H."/>
            <person name="Corton N."/>
            <person name="Hauser H."/>
            <person name="Gamble J."/>
            <person name="Gilderthorp R."/>
            <person name="Marcello L."/>
            <person name="McQuillan J."/>
            <person name="Otto T.D."/>
            <person name="Quail M.A."/>
            <person name="Sanders M.J."/>
            <person name="van Tonder A."/>
            <person name="Ginger M.L."/>
            <person name="Field M.C."/>
            <person name="Barry J.D."/>
            <person name="Hertz-Fowler C."/>
            <person name="Berriman M."/>
        </authorList>
    </citation>
    <scope>NUCLEOTIDE SEQUENCE [LARGE SCALE GENOMIC DNA]</scope>
    <source>
        <strain evidence="2 3">IL3000</strain>
    </source>
</reference>
<protein>
    <submittedName>
        <fullName evidence="2">WGS project CAEQ00000000 data, annotated contig 1737</fullName>
    </submittedName>
</protein>
<dbReference type="PANTHER" id="PTHR13743">
    <property type="entry name" value="BEIGE/BEACH-RELATED"/>
    <property type="match status" value="1"/>
</dbReference>
<dbReference type="InterPro" id="IPR050865">
    <property type="entry name" value="BEACH_Domain"/>
</dbReference>
<dbReference type="SMART" id="SM01026">
    <property type="entry name" value="Beach"/>
    <property type="match status" value="1"/>
</dbReference>
<dbReference type="PROSITE" id="PS50197">
    <property type="entry name" value="BEACH"/>
    <property type="match status" value="1"/>
</dbReference>
<keyword evidence="3" id="KW-1185">Reference proteome</keyword>
<dbReference type="Pfam" id="PF02138">
    <property type="entry name" value="Beach"/>
    <property type="match status" value="1"/>
</dbReference>
<accession>F9W8J5</accession>
<dbReference type="SUPFAM" id="SSF81837">
    <property type="entry name" value="BEACH domain"/>
    <property type="match status" value="1"/>
</dbReference>
<dbReference type="PANTHER" id="PTHR13743:SF123">
    <property type="entry name" value="PROTEIN FAN"/>
    <property type="match status" value="1"/>
</dbReference>
<name>F9W8J5_TRYCI</name>
<dbReference type="Proteomes" id="UP000000702">
    <property type="component" value="Unassembled WGS sequence"/>
</dbReference>
<gene>
    <name evidence="2" type="ORF">TCIL3000_0_42730</name>
</gene>
<evidence type="ECO:0000313" key="2">
    <source>
        <dbReference type="EMBL" id="CCD13527.1"/>
    </source>
</evidence>
<comment type="caution">
    <text evidence="2">The sequence shown here is derived from an EMBL/GenBank/DDBJ whole genome shotgun (WGS) entry which is preliminary data.</text>
</comment>
<dbReference type="SUPFAM" id="SSF50978">
    <property type="entry name" value="WD40 repeat-like"/>
    <property type="match status" value="1"/>
</dbReference>
<evidence type="ECO:0000313" key="3">
    <source>
        <dbReference type="Proteomes" id="UP000000702"/>
    </source>
</evidence>
<dbReference type="SUPFAM" id="SSF50729">
    <property type="entry name" value="PH domain-like"/>
    <property type="match status" value="1"/>
</dbReference>
<dbReference type="InterPro" id="IPR036372">
    <property type="entry name" value="BEACH_dom_sf"/>
</dbReference>
<dbReference type="VEuPathDB" id="TriTrypDB:TcIL3000_0_42730"/>
<dbReference type="EMBL" id="CAEQ01001172">
    <property type="protein sequence ID" value="CCD13527.1"/>
    <property type="molecule type" value="Genomic_DNA"/>
</dbReference>
<sequence>MEEWTRRLVGRAAEQHKYNQLVESAVDERCRERTKFMASCEKAREMWKVWWEKFTSTVIIMDRLLPTAAGFNSNQTPQQAPVQLFPTYGLEDHARSLYLHPSGAVGYPFDWDNEFHKYSTVNYIRYSPIMCNVKADTLTDTDSVDSQKYMQEYAFLCRIAGPSMSTTIHFVSNVYYLRGDECVIAVLLVTGAEVVIIGDSQITSEGEFSIGRHNFHVNWEKALLANIFSDDDASDFLPWKSADSGATRGAILRHSLCFRNLCLDSSVLGSPALMWRFPIGSILRVHQRLFHHRPTATEFQLENGDIYFVVVIDDEFCFSRAKQRELMSAISNMAPHVVTETCSQKANRLSELVDLWRQRRISNRLYLLCLNDIAGRTVADMGQYPVMPWVITDYQSPSIDLKDANIYRDLTKPIGALNDTKAKQLRERYENWLDKSQPPFHHGTHYSSSAVVMYYLIRLQPYTNRSIRYQGGRLDIADRIFHSVPETWNSCGGVGDVKELIPEFFHLPAIFLNKSQVDLGIRSDGMEVGDVVLPSWCGGSVELFVRLQAAALEGEVVSDTLHKWIDLVFGYKQLGKKAVEATNVFLHLSYSDSVEQSLSEASSEEECRAIVATAANFGQTPTQLFKNPHCRRLNGERAPTCQQSFIESVSDLSTRWKSVYYPSNSRHHPGPITSLRIVDTYVAASTQFSLFLPTKPLQVCNYNTISKELHCRPRGESLLLCVLPSVWQHGHGELTAMCVSSLGGIVCLGTTKGKVVVCSRPSAMEPFTILAVLNTCGDKDQQPVKLLKMWDSGHIFVAYENEPQGSLWHVAHSQIMFCFAVNLNHIVGNSVCLRDVTQDRQNGHFFVATHDHVVHLSSTGEVLGTADTSLTNTAGSCAEGMGGSHLPSTAALPVAITSPVSSVEYMNFDSYDKTNVLLLGHENGVLSFWAVETPLDCHSEDVSTKMKPFFSITASTDKPITAIALDGEIISVGTSEGKVISFGSFDPFGENDF</sequence>
<dbReference type="InterPro" id="IPR000409">
    <property type="entry name" value="BEACH_dom"/>
</dbReference>
<evidence type="ECO:0000259" key="1">
    <source>
        <dbReference type="PROSITE" id="PS50197"/>
    </source>
</evidence>
<feature type="domain" description="BEACH" evidence="1">
    <location>
        <begin position="341"/>
        <end position="632"/>
    </location>
</feature>
<dbReference type="CDD" id="cd06071">
    <property type="entry name" value="Beach"/>
    <property type="match status" value="1"/>
</dbReference>
<dbReference type="InterPro" id="IPR036322">
    <property type="entry name" value="WD40_repeat_dom_sf"/>
</dbReference>
<organism evidence="2 3">
    <name type="scientific">Trypanosoma congolense (strain IL3000)</name>
    <dbReference type="NCBI Taxonomy" id="1068625"/>
    <lineage>
        <taxon>Eukaryota</taxon>
        <taxon>Discoba</taxon>
        <taxon>Euglenozoa</taxon>
        <taxon>Kinetoplastea</taxon>
        <taxon>Metakinetoplastina</taxon>
        <taxon>Trypanosomatida</taxon>
        <taxon>Trypanosomatidae</taxon>
        <taxon>Trypanosoma</taxon>
        <taxon>Nannomonas</taxon>
    </lineage>
</organism>
<reference evidence="3" key="1">
    <citation type="submission" date="2011-07" db="EMBL/GenBank/DDBJ databases">
        <title>Divergent evolution of antigenic variation in African trypanosomes.</title>
        <authorList>
            <person name="Jackson A.P."/>
            <person name="Berry A."/>
            <person name="Allison H.C."/>
            <person name="Burton P."/>
            <person name="Anderson J."/>
            <person name="Aslett M."/>
            <person name="Brown R."/>
            <person name="Corton N."/>
            <person name="Harris D."/>
            <person name="Hauser H."/>
            <person name="Gamble J."/>
            <person name="Gilderthorp R."/>
            <person name="McQuillan J."/>
            <person name="Quail M.A."/>
            <person name="Sanders M."/>
            <person name="Van Tonder A."/>
            <person name="Ginger M.L."/>
            <person name="Donelson J.E."/>
            <person name="Field M.C."/>
            <person name="Barry J.D."/>
            <person name="Berriman M."/>
            <person name="Hertz-Fowler C."/>
        </authorList>
    </citation>
    <scope>NUCLEOTIDE SEQUENCE [LARGE SCALE GENOMIC DNA]</scope>
    <source>
        <strain evidence="3">IL3000</strain>
    </source>
</reference>
<dbReference type="Gene3D" id="1.10.1540.10">
    <property type="entry name" value="BEACH domain"/>
    <property type="match status" value="1"/>
</dbReference>
<proteinExistence type="predicted"/>